<accession>A0A5B6WUU5</accession>
<keyword evidence="3" id="KW-0482">Metalloprotease</keyword>
<organism evidence="3 4">
    <name type="scientific">Gossypium australe</name>
    <dbReference type="NCBI Taxonomy" id="47621"/>
    <lineage>
        <taxon>Eukaryota</taxon>
        <taxon>Viridiplantae</taxon>
        <taxon>Streptophyta</taxon>
        <taxon>Embryophyta</taxon>
        <taxon>Tracheophyta</taxon>
        <taxon>Spermatophyta</taxon>
        <taxon>Magnoliopsida</taxon>
        <taxon>eudicotyledons</taxon>
        <taxon>Gunneridae</taxon>
        <taxon>Pentapetalae</taxon>
        <taxon>rosids</taxon>
        <taxon>malvids</taxon>
        <taxon>Malvales</taxon>
        <taxon>Malvaceae</taxon>
        <taxon>Malvoideae</taxon>
        <taxon>Gossypium</taxon>
    </lineage>
</organism>
<reference evidence="3" key="1">
    <citation type="submission" date="2019-08" db="EMBL/GenBank/DDBJ databases">
        <authorList>
            <person name="Liu F."/>
        </authorList>
    </citation>
    <scope>NUCLEOTIDE SEQUENCE [LARGE SCALE GENOMIC DNA]</scope>
    <source>
        <strain evidence="3">PA1801</strain>
        <tissue evidence="3">Leaf</tissue>
    </source>
</reference>
<proteinExistence type="predicted"/>
<protein>
    <submittedName>
        <fullName evidence="3">ATP-dependent zinc metalloprotease FtsH</fullName>
    </submittedName>
</protein>
<feature type="domain" description="Retrotransposon gag" evidence="2">
    <location>
        <begin position="77"/>
        <end position="167"/>
    </location>
</feature>
<dbReference type="EMBL" id="SMMG02000002">
    <property type="protein sequence ID" value="KAA3484854.1"/>
    <property type="molecule type" value="Genomic_DNA"/>
</dbReference>
<keyword evidence="3" id="KW-0645">Protease</keyword>
<evidence type="ECO:0000313" key="4">
    <source>
        <dbReference type="Proteomes" id="UP000325315"/>
    </source>
</evidence>
<dbReference type="PANTHER" id="PTHR34482">
    <property type="entry name" value="DNA DAMAGE-INDUCIBLE PROTEIN 1-LIKE"/>
    <property type="match status" value="1"/>
</dbReference>
<evidence type="ECO:0000313" key="3">
    <source>
        <dbReference type="EMBL" id="KAA3484854.1"/>
    </source>
</evidence>
<dbReference type="Proteomes" id="UP000325315">
    <property type="component" value="Unassembled WGS sequence"/>
</dbReference>
<keyword evidence="4" id="KW-1185">Reference proteome</keyword>
<comment type="caution">
    <text evidence="3">The sequence shown here is derived from an EMBL/GenBank/DDBJ whole genome shotgun (WGS) entry which is preliminary data.</text>
</comment>
<dbReference type="Pfam" id="PF03732">
    <property type="entry name" value="Retrotrans_gag"/>
    <property type="match status" value="1"/>
</dbReference>
<dbReference type="InterPro" id="IPR005162">
    <property type="entry name" value="Retrotrans_gag_dom"/>
</dbReference>
<feature type="compositionally biased region" description="Basic residues" evidence="1">
    <location>
        <begin position="1"/>
        <end position="15"/>
    </location>
</feature>
<feature type="region of interest" description="Disordered" evidence="1">
    <location>
        <begin position="1"/>
        <end position="23"/>
    </location>
</feature>
<evidence type="ECO:0000256" key="1">
    <source>
        <dbReference type="SAM" id="MobiDB-lite"/>
    </source>
</evidence>
<dbReference type="AlphaFoldDB" id="A0A5B6WUU5"/>
<gene>
    <name evidence="3" type="ORF">EPI10_006909</name>
</gene>
<evidence type="ECO:0000259" key="2">
    <source>
        <dbReference type="Pfam" id="PF03732"/>
    </source>
</evidence>
<dbReference type="GO" id="GO:0006508">
    <property type="term" value="P:proteolysis"/>
    <property type="evidence" value="ECO:0007669"/>
    <property type="project" value="UniProtKB-KW"/>
</dbReference>
<dbReference type="PANTHER" id="PTHR34482:SF36">
    <property type="entry name" value="RETROTRANSPOSON GAG DOMAIN-CONTAINING PROTEIN"/>
    <property type="match status" value="1"/>
</dbReference>
<dbReference type="GO" id="GO:0008237">
    <property type="term" value="F:metallopeptidase activity"/>
    <property type="evidence" value="ECO:0007669"/>
    <property type="project" value="UniProtKB-KW"/>
</dbReference>
<name>A0A5B6WUU5_9ROSI</name>
<dbReference type="OrthoDB" id="2272416at2759"/>
<keyword evidence="3" id="KW-0378">Hydrolase</keyword>
<sequence length="331" mass="37437">MSTRRGARGRGRGRGSVRAGSFESGHMPNVGVWEAPASPVPEKGAYELAAATEDVVPIIDDLDCTAEQKLKGAIPLLREEAYQWWLTVKEGNQPKQITWEFFKSAFQGKYIEAAYVDARRIEFLSLTQGDKAVAEYEVEFLRLSRYAKGIVATEYERCVRFEDGLRDNLRVLIAPQRKWDFAVLVEKAKMAEEVKHTERLHREKEKGKNIRNVEALGTEQRPARRARVNGPVRAEGPIAVANNGIPLCAECGRRHLGECWRRMGACLSCGSMKRRIRECSRRPNQERADDRGNFQPQRVVNNHQGAVDKPGAIMVMNAIVEHQVEVQVMLR</sequence>